<dbReference type="Proteomes" id="UP000324222">
    <property type="component" value="Unassembled WGS sequence"/>
</dbReference>
<proteinExistence type="predicted"/>
<sequence>MLNSCYMERYCPRPWLVTGALQRPRLGWSGS</sequence>
<comment type="caution">
    <text evidence="1">The sequence shown here is derived from an EMBL/GenBank/DDBJ whole genome shotgun (WGS) entry which is preliminary data.</text>
</comment>
<protein>
    <submittedName>
        <fullName evidence="1">Uncharacterized protein</fullName>
    </submittedName>
</protein>
<organism evidence="1 2">
    <name type="scientific">Portunus trituberculatus</name>
    <name type="common">Swimming crab</name>
    <name type="synonym">Neptunus trituberculatus</name>
    <dbReference type="NCBI Taxonomy" id="210409"/>
    <lineage>
        <taxon>Eukaryota</taxon>
        <taxon>Metazoa</taxon>
        <taxon>Ecdysozoa</taxon>
        <taxon>Arthropoda</taxon>
        <taxon>Crustacea</taxon>
        <taxon>Multicrustacea</taxon>
        <taxon>Malacostraca</taxon>
        <taxon>Eumalacostraca</taxon>
        <taxon>Eucarida</taxon>
        <taxon>Decapoda</taxon>
        <taxon>Pleocyemata</taxon>
        <taxon>Brachyura</taxon>
        <taxon>Eubrachyura</taxon>
        <taxon>Portunoidea</taxon>
        <taxon>Portunidae</taxon>
        <taxon>Portuninae</taxon>
        <taxon>Portunus</taxon>
    </lineage>
</organism>
<reference evidence="1 2" key="1">
    <citation type="submission" date="2019-05" db="EMBL/GenBank/DDBJ databases">
        <title>Another draft genome of Portunus trituberculatus and its Hox gene families provides insights of decapod evolution.</title>
        <authorList>
            <person name="Jeong J.-H."/>
            <person name="Song I."/>
            <person name="Kim S."/>
            <person name="Choi T."/>
            <person name="Kim D."/>
            <person name="Ryu S."/>
            <person name="Kim W."/>
        </authorList>
    </citation>
    <scope>NUCLEOTIDE SEQUENCE [LARGE SCALE GENOMIC DNA]</scope>
    <source>
        <tissue evidence="1">Muscle</tissue>
    </source>
</reference>
<keyword evidence="2" id="KW-1185">Reference proteome</keyword>
<accession>A0A5B7FR16</accession>
<evidence type="ECO:0000313" key="1">
    <source>
        <dbReference type="EMBL" id="MPC49921.1"/>
    </source>
</evidence>
<dbReference type="EMBL" id="VSRR010009180">
    <property type="protein sequence ID" value="MPC49921.1"/>
    <property type="molecule type" value="Genomic_DNA"/>
</dbReference>
<gene>
    <name evidence="1" type="ORF">E2C01_043736</name>
</gene>
<evidence type="ECO:0000313" key="2">
    <source>
        <dbReference type="Proteomes" id="UP000324222"/>
    </source>
</evidence>
<name>A0A5B7FR16_PORTR</name>
<dbReference type="AlphaFoldDB" id="A0A5B7FR16"/>